<evidence type="ECO:0000259" key="2">
    <source>
        <dbReference type="Pfam" id="PF12890"/>
    </source>
</evidence>
<dbReference type="InterPro" id="IPR011059">
    <property type="entry name" value="Metal-dep_hydrolase_composite"/>
</dbReference>
<name>A0ABW6AMW6_9BACT</name>
<evidence type="ECO:0000313" key="3">
    <source>
        <dbReference type="EMBL" id="MFD2935743.1"/>
    </source>
</evidence>
<dbReference type="Proteomes" id="UP001597512">
    <property type="component" value="Unassembled WGS sequence"/>
</dbReference>
<keyword evidence="1" id="KW-0665">Pyrimidine biosynthesis</keyword>
<organism evidence="3 4">
    <name type="scientific">Spirosoma flavum</name>
    <dbReference type="NCBI Taxonomy" id="2048557"/>
    <lineage>
        <taxon>Bacteria</taxon>
        <taxon>Pseudomonadati</taxon>
        <taxon>Bacteroidota</taxon>
        <taxon>Cytophagia</taxon>
        <taxon>Cytophagales</taxon>
        <taxon>Cytophagaceae</taxon>
        <taxon>Spirosoma</taxon>
    </lineage>
</organism>
<dbReference type="InterPro" id="IPR032466">
    <property type="entry name" value="Metal_Hydrolase"/>
</dbReference>
<dbReference type="SUPFAM" id="SSF51338">
    <property type="entry name" value="Composite domain of metallo-dependent hydrolases"/>
    <property type="match status" value="1"/>
</dbReference>
<dbReference type="InterPro" id="IPR024403">
    <property type="entry name" value="DHOase_cat"/>
</dbReference>
<sequence length="452" mass="49014">MQLLIRSARIVDAASSFDGQVRDILVENGLIRQIGVDLFVEADVRVVEDANLHVSAGWVDMRVTAQDPGYEHKEDLTSVSRAAAAGGFTDIAVLPNTQPVIDAKGTLGYVRRMAEGQPVSIHVIAAVTVKAAGEDFTEMLDLHHAGAVAFSDGHHTLQNPDLFLKTLQYLQPINGLLMNRPEETLLTQFGQMHEGIQSTLLGLKGIPSLAEELMVERDLRLLDYVLGNETTGKEERHSSEPGSQSVKTQVGITAQPVDSILHFSTISTARSVDLIRQAKAQGRPVSCDVAAHQLVFDDSALADFDTNLKVNPPFRLPGDVSALWAGLADGTIDAIVSDHTPQDAESKNLEFDQAEFGITGLETVFAITITHNRDLPLAQLIEKLTSRPRQILRLPAVTIAEGQPASLTLFDPAGTWTYDRTFSKSKNSPFLGQTLTGRVIGTVHHGQFNPTA</sequence>
<dbReference type="RefSeq" id="WP_381503921.1">
    <property type="nucleotide sequence ID" value="NZ_JBHUOM010000019.1"/>
</dbReference>
<dbReference type="Gene3D" id="3.20.20.140">
    <property type="entry name" value="Metal-dependent hydrolases"/>
    <property type="match status" value="2"/>
</dbReference>
<dbReference type="EMBL" id="JBHUOM010000019">
    <property type="protein sequence ID" value="MFD2935743.1"/>
    <property type="molecule type" value="Genomic_DNA"/>
</dbReference>
<comment type="caution">
    <text evidence="3">The sequence shown here is derived from an EMBL/GenBank/DDBJ whole genome shotgun (WGS) entry which is preliminary data.</text>
</comment>
<evidence type="ECO:0000256" key="1">
    <source>
        <dbReference type="ARBA" id="ARBA00022975"/>
    </source>
</evidence>
<keyword evidence="4" id="KW-1185">Reference proteome</keyword>
<dbReference type="NCBIfam" id="TIGR00857">
    <property type="entry name" value="pyrC_multi"/>
    <property type="match status" value="1"/>
</dbReference>
<protein>
    <submittedName>
        <fullName evidence="3">Dihydroorotase family protein</fullName>
    </submittedName>
</protein>
<evidence type="ECO:0000313" key="4">
    <source>
        <dbReference type="Proteomes" id="UP001597512"/>
    </source>
</evidence>
<accession>A0ABW6AMW6</accession>
<proteinExistence type="predicted"/>
<dbReference type="PANTHER" id="PTHR43668:SF2">
    <property type="entry name" value="ALLANTOINASE"/>
    <property type="match status" value="1"/>
</dbReference>
<dbReference type="CDD" id="cd01317">
    <property type="entry name" value="DHOase_IIa"/>
    <property type="match status" value="1"/>
</dbReference>
<dbReference type="SUPFAM" id="SSF51556">
    <property type="entry name" value="Metallo-dependent hydrolases"/>
    <property type="match status" value="1"/>
</dbReference>
<gene>
    <name evidence="3" type="ORF">ACFS25_18325</name>
</gene>
<feature type="domain" description="Dihydroorotase catalytic" evidence="2">
    <location>
        <begin position="56"/>
        <end position="219"/>
    </location>
</feature>
<reference evidence="4" key="1">
    <citation type="journal article" date="2019" name="Int. J. Syst. Evol. Microbiol.">
        <title>The Global Catalogue of Microorganisms (GCM) 10K type strain sequencing project: providing services to taxonomists for standard genome sequencing and annotation.</title>
        <authorList>
            <consortium name="The Broad Institute Genomics Platform"/>
            <consortium name="The Broad Institute Genome Sequencing Center for Infectious Disease"/>
            <person name="Wu L."/>
            <person name="Ma J."/>
        </authorList>
    </citation>
    <scope>NUCLEOTIDE SEQUENCE [LARGE SCALE GENOMIC DNA]</scope>
    <source>
        <strain evidence="4">KCTC 52490</strain>
    </source>
</reference>
<dbReference type="PANTHER" id="PTHR43668">
    <property type="entry name" value="ALLANTOINASE"/>
    <property type="match status" value="1"/>
</dbReference>
<dbReference type="Gene3D" id="2.30.40.10">
    <property type="entry name" value="Urease, subunit C, domain 1"/>
    <property type="match status" value="1"/>
</dbReference>
<dbReference type="InterPro" id="IPR004722">
    <property type="entry name" value="DHOase"/>
</dbReference>
<dbReference type="Pfam" id="PF12890">
    <property type="entry name" value="DHOase"/>
    <property type="match status" value="1"/>
</dbReference>
<dbReference type="InterPro" id="IPR050138">
    <property type="entry name" value="DHOase/Allantoinase_Hydrolase"/>
</dbReference>